<evidence type="ECO:0000256" key="2">
    <source>
        <dbReference type="ARBA" id="ARBA00022857"/>
    </source>
</evidence>
<sequence>MNGQSNFPVTDLLKGQVGLITGAGTAYGIGRECVKKFAAAGAKAIYACDLNINAIPSLQEECKKAGYTSIIEGRKLDVSSEDQTVEIVKEITKKHGRFDFYIANAGFANYRNLNDTELVHYDRQVNVMTRGAFIGIKYGSQAMAVTSEEKPQPGGAFVITGSCAGYLGSYSDLPYAVAKTALHGMISGASVHLSSSNIRVNGVAPGFTKSGILSNSQKAEQGEYKNTEDADQLQKNHMWFFERAGLLKAPEYYYNRLQDPEEVADVQLFLTSKLSTCINGQMILCDSGKTSAATGEACTGPVPPVKPLDLS</sequence>
<protein>
    <submittedName>
        <fullName evidence="5">Uncharacterized protein</fullName>
    </submittedName>
</protein>
<dbReference type="Pfam" id="PF00106">
    <property type="entry name" value="adh_short"/>
    <property type="match status" value="1"/>
</dbReference>
<keyword evidence="6" id="KW-1185">Reference proteome</keyword>
<evidence type="ECO:0000313" key="6">
    <source>
        <dbReference type="Proteomes" id="UP001203852"/>
    </source>
</evidence>
<dbReference type="Proteomes" id="UP001203852">
    <property type="component" value="Unassembled WGS sequence"/>
</dbReference>
<gene>
    <name evidence="5" type="ORF">EDD36DRAFT_486671</name>
</gene>
<dbReference type="PRINTS" id="PR00081">
    <property type="entry name" value="GDHRDH"/>
</dbReference>
<dbReference type="EMBL" id="MU404353">
    <property type="protein sequence ID" value="KAI1613897.1"/>
    <property type="molecule type" value="Genomic_DNA"/>
</dbReference>
<dbReference type="SUPFAM" id="SSF51735">
    <property type="entry name" value="NAD(P)-binding Rossmann-fold domains"/>
    <property type="match status" value="1"/>
</dbReference>
<keyword evidence="2" id="KW-0521">NADP</keyword>
<dbReference type="InterPro" id="IPR002347">
    <property type="entry name" value="SDR_fam"/>
</dbReference>
<accession>A0AAN6IDH9</accession>
<dbReference type="InterPro" id="IPR036291">
    <property type="entry name" value="NAD(P)-bd_dom_sf"/>
</dbReference>
<dbReference type="PANTHER" id="PTHR43180">
    <property type="entry name" value="3-OXOACYL-(ACYL-CARRIER-PROTEIN) REDUCTASE (AFU_ORTHOLOGUE AFUA_6G11210)"/>
    <property type="match status" value="1"/>
</dbReference>
<evidence type="ECO:0000313" key="5">
    <source>
        <dbReference type="EMBL" id="KAI1613897.1"/>
    </source>
</evidence>
<reference evidence="5" key="1">
    <citation type="journal article" date="2022" name="bioRxiv">
        <title>Deciphering the potential niche of two novel black yeast fungi from a biological soil crust based on their genomes, phenotypes, and melanin regulation.</title>
        <authorList>
            <consortium name="DOE Joint Genome Institute"/>
            <person name="Carr E.C."/>
            <person name="Barton Q."/>
            <person name="Grambo S."/>
            <person name="Sullivan M."/>
            <person name="Renfro C.M."/>
            <person name="Kuo A."/>
            <person name="Pangilinan J."/>
            <person name="Lipzen A."/>
            <person name="Keymanesh K."/>
            <person name="Savage E."/>
            <person name="Barry K."/>
            <person name="Grigoriev I.V."/>
            <person name="Riekhof W.R."/>
            <person name="Harris S.S."/>
        </authorList>
    </citation>
    <scope>NUCLEOTIDE SEQUENCE</scope>
    <source>
        <strain evidence="5">JF 03-4F</strain>
    </source>
</reference>
<keyword evidence="3" id="KW-0560">Oxidoreductase</keyword>
<dbReference type="AlphaFoldDB" id="A0AAN6IDH9"/>
<evidence type="ECO:0000256" key="4">
    <source>
        <dbReference type="SAM" id="MobiDB-lite"/>
    </source>
</evidence>
<dbReference type="CDD" id="cd05233">
    <property type="entry name" value="SDR_c"/>
    <property type="match status" value="1"/>
</dbReference>
<feature type="compositionally biased region" description="Pro residues" evidence="4">
    <location>
        <begin position="301"/>
        <end position="311"/>
    </location>
</feature>
<comment type="caution">
    <text evidence="5">The sequence shown here is derived from an EMBL/GenBank/DDBJ whole genome shotgun (WGS) entry which is preliminary data.</text>
</comment>
<feature type="region of interest" description="Disordered" evidence="4">
    <location>
        <begin position="292"/>
        <end position="311"/>
    </location>
</feature>
<dbReference type="GO" id="GO:0016491">
    <property type="term" value="F:oxidoreductase activity"/>
    <property type="evidence" value="ECO:0007669"/>
    <property type="project" value="UniProtKB-KW"/>
</dbReference>
<dbReference type="PANTHER" id="PTHR43180:SF66">
    <property type="entry name" value="SHORT-CHAIN DEHYDROGENASE_REDUCTASE FAMILY PROTEIN"/>
    <property type="match status" value="1"/>
</dbReference>
<dbReference type="Gene3D" id="3.40.50.720">
    <property type="entry name" value="NAD(P)-binding Rossmann-like Domain"/>
    <property type="match status" value="1"/>
</dbReference>
<dbReference type="InterPro" id="IPR020904">
    <property type="entry name" value="Sc_DH/Rdtase_CS"/>
</dbReference>
<dbReference type="PROSITE" id="PS00061">
    <property type="entry name" value="ADH_SHORT"/>
    <property type="match status" value="1"/>
</dbReference>
<comment type="similarity">
    <text evidence="1">Belongs to the short-chain dehydrogenases/reductases (SDR) family.</text>
</comment>
<name>A0AAN6IDH9_9EURO</name>
<evidence type="ECO:0000256" key="3">
    <source>
        <dbReference type="ARBA" id="ARBA00023002"/>
    </source>
</evidence>
<proteinExistence type="inferred from homology"/>
<evidence type="ECO:0000256" key="1">
    <source>
        <dbReference type="ARBA" id="ARBA00006484"/>
    </source>
</evidence>
<organism evidence="5 6">
    <name type="scientific">Exophiala viscosa</name>
    <dbReference type="NCBI Taxonomy" id="2486360"/>
    <lineage>
        <taxon>Eukaryota</taxon>
        <taxon>Fungi</taxon>
        <taxon>Dikarya</taxon>
        <taxon>Ascomycota</taxon>
        <taxon>Pezizomycotina</taxon>
        <taxon>Eurotiomycetes</taxon>
        <taxon>Chaetothyriomycetidae</taxon>
        <taxon>Chaetothyriales</taxon>
        <taxon>Herpotrichiellaceae</taxon>
        <taxon>Exophiala</taxon>
    </lineage>
</organism>